<sequence>MKNLCFLISFFLFFQFIYPQDGVPFKENKQFYLQGNSILIGNNILGDDPTEPLMDIGIPNDVVKMKYIDIDNDETTFSSSEAIIKSTPVKPKISYAALYWCGLYPDEKSALRKSGNRMVHVGRGERDAAVNSILFKTPSGIYETLIGKIIFDSYNTEVFKTNSPYVCYADVTTKLQNLATINGTYTVANVKATEGEISGGGSAGWLLYVIYEDPSESPKYFTTYNGLVEVNKEVIDIDFKGFKSKEEGIVNTTIALGAMEGDRKIKTDELLIFDKKSGDYKPLSNKVREEKNFFNSSITMGDEFFTDRNPHSANTLGFDLLKMEIPNPNNDLLDNASTQANLRFQAKADRFYLFFVAFETEINKDFLEEKINVASDSLVSGPAITEISEPIVEEKKITIISTEKKEIKPLEKEKVVPKKPIALSEEDKIKKEVRIQSMSVPGLASGYYLVTNVFSVKENAAKWSQFLTGKNYRPQIFINSRNNWNYVYVANNKALLPVYEKWKEYKGFEYFKDIWIMKINL</sequence>
<gene>
    <name evidence="1" type="ORF">LS48_04995</name>
</gene>
<dbReference type="AlphaFoldDB" id="A0A137RKM6"/>
<evidence type="ECO:0008006" key="3">
    <source>
        <dbReference type="Google" id="ProtNLM"/>
    </source>
</evidence>
<proteinExistence type="predicted"/>
<keyword evidence="2" id="KW-1185">Reference proteome</keyword>
<reference evidence="1 2" key="2">
    <citation type="journal article" date="2016" name="Int. J. Syst. Evol. Microbiol.">
        <title>Vitellibacter aquimaris sp. nov., a marine bacterium isolated from seawater.</title>
        <authorList>
            <person name="Thevarajoo S."/>
            <person name="Selvaratnam C."/>
            <person name="Goh K.M."/>
            <person name="Hong K.W."/>
            <person name="Chan X.Y."/>
            <person name="Chan K.G."/>
            <person name="Chong C.S."/>
        </authorList>
    </citation>
    <scope>NUCLEOTIDE SEQUENCE [LARGE SCALE GENOMIC DNA]</scope>
    <source>
        <strain evidence="1 2">D-24</strain>
    </source>
</reference>
<accession>A0A137RKM6</accession>
<protein>
    <recommendedName>
        <fullName evidence="3">SPOR domain-containing protein</fullName>
    </recommendedName>
</protein>
<dbReference type="STRING" id="1548749.LS48_04995"/>
<evidence type="ECO:0000313" key="1">
    <source>
        <dbReference type="EMBL" id="KXO00738.1"/>
    </source>
</evidence>
<comment type="caution">
    <text evidence="1">The sequence shown here is derived from an EMBL/GenBank/DDBJ whole genome shotgun (WGS) entry which is preliminary data.</text>
</comment>
<organism evidence="1 2">
    <name type="scientific">Aequorivita aquimaris</name>
    <dbReference type="NCBI Taxonomy" id="1548749"/>
    <lineage>
        <taxon>Bacteria</taxon>
        <taxon>Pseudomonadati</taxon>
        <taxon>Bacteroidota</taxon>
        <taxon>Flavobacteriia</taxon>
        <taxon>Flavobacteriales</taxon>
        <taxon>Flavobacteriaceae</taxon>
        <taxon>Aequorivita</taxon>
    </lineage>
</organism>
<dbReference type="EMBL" id="JRWG01000002">
    <property type="protein sequence ID" value="KXO00738.1"/>
    <property type="molecule type" value="Genomic_DNA"/>
</dbReference>
<reference evidence="2" key="1">
    <citation type="submission" date="2014-10" db="EMBL/GenBank/DDBJ databases">
        <title>Genome sequencing of Vitellibacter sp. D-24.</title>
        <authorList>
            <person name="Thevarajoo S."/>
            <person name="Selvaratnam C."/>
            <person name="Goh K.M."/>
            <person name="Chong C.S."/>
        </authorList>
    </citation>
    <scope>NUCLEOTIDE SEQUENCE [LARGE SCALE GENOMIC DNA]</scope>
    <source>
        <strain evidence="2">D-24</strain>
    </source>
</reference>
<evidence type="ECO:0000313" key="2">
    <source>
        <dbReference type="Proteomes" id="UP000070138"/>
    </source>
</evidence>
<dbReference type="RefSeq" id="WP_062620554.1">
    <property type="nucleotide sequence ID" value="NZ_JRWG01000002.1"/>
</dbReference>
<name>A0A137RKM6_9FLAO</name>
<dbReference type="Proteomes" id="UP000070138">
    <property type="component" value="Unassembled WGS sequence"/>
</dbReference>
<dbReference type="OrthoDB" id="607469at2"/>